<evidence type="ECO:0000256" key="1">
    <source>
        <dbReference type="SAM" id="SignalP"/>
    </source>
</evidence>
<sequence length="59" mass="6444">MVSCEASHSLAVCVLLGVWSMTIELLGRVCPESVGKLKHSIFNQLQGKNICQNQLKLST</sequence>
<proteinExistence type="predicted"/>
<name>A0A1X7SPY5_AMPQE</name>
<feature type="chain" id="PRO_5012620697" evidence="1">
    <location>
        <begin position="21"/>
        <end position="59"/>
    </location>
</feature>
<feature type="signal peptide" evidence="1">
    <location>
        <begin position="1"/>
        <end position="20"/>
    </location>
</feature>
<protein>
    <submittedName>
        <fullName evidence="2">Uncharacterized protein</fullName>
    </submittedName>
</protein>
<organism evidence="2">
    <name type="scientific">Amphimedon queenslandica</name>
    <name type="common">Sponge</name>
    <dbReference type="NCBI Taxonomy" id="400682"/>
    <lineage>
        <taxon>Eukaryota</taxon>
        <taxon>Metazoa</taxon>
        <taxon>Porifera</taxon>
        <taxon>Demospongiae</taxon>
        <taxon>Heteroscleromorpha</taxon>
        <taxon>Haplosclerida</taxon>
        <taxon>Niphatidae</taxon>
        <taxon>Amphimedon</taxon>
    </lineage>
</organism>
<keyword evidence="1" id="KW-0732">Signal</keyword>
<dbReference type="InParanoid" id="A0A1X7SPY5"/>
<dbReference type="AlphaFoldDB" id="A0A1X7SPY5"/>
<dbReference type="OrthoDB" id="298098at2759"/>
<accession>A0A1X7SPY5</accession>
<evidence type="ECO:0000313" key="2">
    <source>
        <dbReference type="EnsemblMetazoa" id="Aqu2.1.04176_001"/>
    </source>
</evidence>
<reference evidence="2" key="1">
    <citation type="submission" date="2017-05" db="UniProtKB">
        <authorList>
            <consortium name="EnsemblMetazoa"/>
        </authorList>
    </citation>
    <scope>IDENTIFICATION</scope>
</reference>
<dbReference type="EnsemblMetazoa" id="Aqu2.1.04176_001">
    <property type="protein sequence ID" value="Aqu2.1.04176_001"/>
    <property type="gene ID" value="Aqu2.1.04176"/>
</dbReference>